<protein>
    <recommendedName>
        <fullName evidence="4">Membrane transporter protein</fullName>
    </recommendedName>
</protein>
<evidence type="ECO:0008006" key="4">
    <source>
        <dbReference type="Google" id="ProtNLM"/>
    </source>
</evidence>
<dbReference type="PANTHER" id="PTHR43483:SF3">
    <property type="entry name" value="MEMBRANE TRANSPORTER PROTEIN HI_0806-RELATED"/>
    <property type="match status" value="1"/>
</dbReference>
<feature type="transmembrane region" description="Helical" evidence="1">
    <location>
        <begin position="6"/>
        <end position="28"/>
    </location>
</feature>
<dbReference type="PANTHER" id="PTHR43483">
    <property type="entry name" value="MEMBRANE TRANSPORTER PROTEIN HI_0806-RELATED"/>
    <property type="match status" value="1"/>
</dbReference>
<reference evidence="2 3" key="1">
    <citation type="submission" date="2018-05" db="EMBL/GenBank/DDBJ databases">
        <title>The Hungate 1000. A catalogue of reference genomes from the rumen microbiome.</title>
        <authorList>
            <person name="Kelly W."/>
        </authorList>
    </citation>
    <scope>NUCLEOTIDE SEQUENCE [LARGE SCALE GENOMIC DNA]</scope>
    <source>
        <strain evidence="2 3">NLAE-zl-C242</strain>
    </source>
</reference>
<feature type="transmembrane region" description="Helical" evidence="1">
    <location>
        <begin position="240"/>
        <end position="260"/>
    </location>
</feature>
<dbReference type="AlphaFoldDB" id="A0A2Y9BIC1"/>
<gene>
    <name evidence="2" type="ORF">A8806_10520</name>
</gene>
<evidence type="ECO:0000313" key="3">
    <source>
        <dbReference type="Proteomes" id="UP000245845"/>
    </source>
</evidence>
<evidence type="ECO:0000313" key="2">
    <source>
        <dbReference type="EMBL" id="PWJ29720.1"/>
    </source>
</evidence>
<feature type="transmembrane region" description="Helical" evidence="1">
    <location>
        <begin position="173"/>
        <end position="195"/>
    </location>
</feature>
<comment type="caution">
    <text evidence="2">The sequence shown here is derived from an EMBL/GenBank/DDBJ whole genome shotgun (WGS) entry which is preliminary data.</text>
</comment>
<keyword evidence="3" id="KW-1185">Reference proteome</keyword>
<evidence type="ECO:0000256" key="1">
    <source>
        <dbReference type="SAM" id="Phobius"/>
    </source>
</evidence>
<sequence length="291" mass="30961">MNIVTLGLRVAIIGYALIFAVVFIRDCLNHKEDFKGRRHVTLFIIGAVTNFFDTLGIGSFATTQAAFKLTKSSSDKIMPGTLNVGDCIPVMTEFLLFLGLVEVAPLTLISMIVGAIIGSLIGANVVSKWSVKVVRYALGGALVFLAVMMGCRLMEIGPFGTAGMATGLAGWKLAVAVGVNFLLGALMTIGVGLYTPCIALCSALGLNVKIAFPVMFGSCAFLMPSCGFAFIKKGTYDRAAAAWLTIGGAVGIFIAFCIVRSLPLEILTWIIIVVMLYTAVMFFKDARKNAE</sequence>
<dbReference type="EMBL" id="QGDL01000005">
    <property type="protein sequence ID" value="PWJ29720.1"/>
    <property type="molecule type" value="Genomic_DNA"/>
</dbReference>
<dbReference type="Proteomes" id="UP000245845">
    <property type="component" value="Unassembled WGS sequence"/>
</dbReference>
<feature type="transmembrane region" description="Helical" evidence="1">
    <location>
        <begin position="210"/>
        <end position="231"/>
    </location>
</feature>
<keyword evidence="1" id="KW-1133">Transmembrane helix</keyword>
<proteinExistence type="predicted"/>
<dbReference type="OrthoDB" id="357960at2"/>
<feature type="transmembrane region" description="Helical" evidence="1">
    <location>
        <begin position="40"/>
        <end position="61"/>
    </location>
</feature>
<name>A0A2Y9BIC1_9FIRM</name>
<keyword evidence="1" id="KW-0472">Membrane</keyword>
<feature type="transmembrane region" description="Helical" evidence="1">
    <location>
        <begin position="266"/>
        <end position="283"/>
    </location>
</feature>
<dbReference type="RefSeq" id="WP_109730871.1">
    <property type="nucleotide sequence ID" value="NZ_BAAACK010000018.1"/>
</dbReference>
<feature type="transmembrane region" description="Helical" evidence="1">
    <location>
        <begin position="133"/>
        <end position="153"/>
    </location>
</feature>
<accession>A0A2Y9BIC1</accession>
<organism evidence="2 3">
    <name type="scientific">Faecalicatena orotica</name>
    <dbReference type="NCBI Taxonomy" id="1544"/>
    <lineage>
        <taxon>Bacteria</taxon>
        <taxon>Bacillati</taxon>
        <taxon>Bacillota</taxon>
        <taxon>Clostridia</taxon>
        <taxon>Lachnospirales</taxon>
        <taxon>Lachnospiraceae</taxon>
        <taxon>Faecalicatena</taxon>
    </lineage>
</organism>
<keyword evidence="1" id="KW-0812">Transmembrane</keyword>